<dbReference type="PANTHER" id="PTHR21320">
    <property type="entry name" value="CYTOCHROME C OXIDASE ASSEMBLY PROTEIN COX11-RELATED"/>
    <property type="match status" value="1"/>
</dbReference>
<comment type="function">
    <text evidence="1">Exerts its effect at some terminal stage of cytochrome c oxidase synthesis, probably by being involved in the insertion of the copper B into subunit I.</text>
</comment>
<gene>
    <name evidence="7" type="ORF">METZ01_LOCUS135902</name>
</gene>
<dbReference type="GO" id="GO:0016020">
    <property type="term" value="C:membrane"/>
    <property type="evidence" value="ECO:0007669"/>
    <property type="project" value="UniProtKB-SubCell"/>
</dbReference>
<dbReference type="EMBL" id="UINC01019592">
    <property type="protein sequence ID" value="SVA83048.1"/>
    <property type="molecule type" value="Genomic_DNA"/>
</dbReference>
<accession>A0A381Z191</accession>
<sequence length="180" mass="20741">MKYKKNKFVIFYIFNIILLFIVLLLAIPASKFLSKINLDDNEFVTGQAVINPNAKSPKVIDRTMEIKLIAEVDSLLEWDFKVLQDTINVKIGENKIISYKGKNLSDRIITSTANFVVSPESIYPYLVKTECFCFTEQTLKPGESKIFTMVFYLDPSLDSDSNLDKLKELVFTYEFSEYKS</sequence>
<dbReference type="InterPro" id="IPR007533">
    <property type="entry name" value="Cyt_c_oxidase_assmbl_CtaG"/>
</dbReference>
<dbReference type="InterPro" id="IPR023471">
    <property type="entry name" value="CtaG/Cox11_dom_sf"/>
</dbReference>
<protein>
    <recommendedName>
        <fullName evidence="8">Cytochrome c oxidase assembly protein CtaG</fullName>
    </recommendedName>
</protein>
<reference evidence="7" key="1">
    <citation type="submission" date="2018-05" db="EMBL/GenBank/DDBJ databases">
        <authorList>
            <person name="Lanie J.A."/>
            <person name="Ng W.-L."/>
            <person name="Kazmierczak K.M."/>
            <person name="Andrzejewski T.M."/>
            <person name="Davidsen T.M."/>
            <person name="Wayne K.J."/>
            <person name="Tettelin H."/>
            <person name="Glass J.I."/>
            <person name="Rusch D."/>
            <person name="Podicherti R."/>
            <person name="Tsui H.-C.T."/>
            <person name="Winkler M.E."/>
        </authorList>
    </citation>
    <scope>NUCLEOTIDE SEQUENCE</scope>
</reference>
<feature type="transmembrane region" description="Helical" evidence="6">
    <location>
        <begin position="9"/>
        <end position="29"/>
    </location>
</feature>
<evidence type="ECO:0000313" key="7">
    <source>
        <dbReference type="EMBL" id="SVA83048.1"/>
    </source>
</evidence>
<evidence type="ECO:0000256" key="3">
    <source>
        <dbReference type="ARBA" id="ARBA00022692"/>
    </source>
</evidence>
<proteinExistence type="predicted"/>
<evidence type="ECO:0000256" key="1">
    <source>
        <dbReference type="ARBA" id="ARBA00004007"/>
    </source>
</evidence>
<comment type="subcellular location">
    <subcellularLocation>
        <location evidence="2">Membrane</location>
        <topology evidence="2">Single-pass membrane protein</topology>
    </subcellularLocation>
</comment>
<keyword evidence="4 6" id="KW-1133">Transmembrane helix</keyword>
<name>A0A381Z191_9ZZZZ</name>
<dbReference type="AlphaFoldDB" id="A0A381Z191"/>
<evidence type="ECO:0008006" key="8">
    <source>
        <dbReference type="Google" id="ProtNLM"/>
    </source>
</evidence>
<dbReference type="GO" id="GO:0005507">
    <property type="term" value="F:copper ion binding"/>
    <property type="evidence" value="ECO:0007669"/>
    <property type="project" value="InterPro"/>
</dbReference>
<evidence type="ECO:0000256" key="5">
    <source>
        <dbReference type="ARBA" id="ARBA00023136"/>
    </source>
</evidence>
<dbReference type="SUPFAM" id="SSF110111">
    <property type="entry name" value="Ctag/Cox11"/>
    <property type="match status" value="1"/>
</dbReference>
<keyword evidence="3 6" id="KW-0812">Transmembrane</keyword>
<evidence type="ECO:0000256" key="6">
    <source>
        <dbReference type="SAM" id="Phobius"/>
    </source>
</evidence>
<keyword evidence="5 6" id="KW-0472">Membrane</keyword>
<evidence type="ECO:0000256" key="2">
    <source>
        <dbReference type="ARBA" id="ARBA00004167"/>
    </source>
</evidence>
<dbReference type="PANTHER" id="PTHR21320:SF3">
    <property type="entry name" value="CYTOCHROME C OXIDASE ASSEMBLY PROTEIN COX11, MITOCHONDRIAL-RELATED"/>
    <property type="match status" value="1"/>
</dbReference>
<evidence type="ECO:0000256" key="4">
    <source>
        <dbReference type="ARBA" id="ARBA00022989"/>
    </source>
</evidence>
<dbReference type="Pfam" id="PF04442">
    <property type="entry name" value="CtaG_Cox11"/>
    <property type="match status" value="1"/>
</dbReference>
<dbReference type="Gene3D" id="2.60.370.10">
    <property type="entry name" value="Ctag/Cox11"/>
    <property type="match status" value="1"/>
</dbReference>
<organism evidence="7">
    <name type="scientific">marine metagenome</name>
    <dbReference type="NCBI Taxonomy" id="408172"/>
    <lineage>
        <taxon>unclassified sequences</taxon>
        <taxon>metagenomes</taxon>
        <taxon>ecological metagenomes</taxon>
    </lineage>
</organism>